<evidence type="ECO:0000313" key="5">
    <source>
        <dbReference type="EMBL" id="MEE6188105.1"/>
    </source>
</evidence>
<comment type="caution">
    <text evidence="5">The sequence shown here is derived from an EMBL/GenBank/DDBJ whole genome shotgun (WGS) entry which is preliminary data.</text>
</comment>
<evidence type="ECO:0000256" key="1">
    <source>
        <dbReference type="ARBA" id="ARBA00023015"/>
    </source>
</evidence>
<keyword evidence="6" id="KW-1185">Reference proteome</keyword>
<proteinExistence type="predicted"/>
<dbReference type="Gene3D" id="1.10.260.40">
    <property type="entry name" value="lambda repressor-like DNA-binding domains"/>
    <property type="match status" value="1"/>
</dbReference>
<dbReference type="SUPFAM" id="SSF47413">
    <property type="entry name" value="lambda repressor-like DNA-binding domains"/>
    <property type="match status" value="1"/>
</dbReference>
<keyword evidence="3" id="KW-0804">Transcription</keyword>
<keyword evidence="2 5" id="KW-0238">DNA-binding</keyword>
<dbReference type="EMBL" id="JAZGLY010000008">
    <property type="protein sequence ID" value="MEE6188105.1"/>
    <property type="molecule type" value="Genomic_DNA"/>
</dbReference>
<gene>
    <name evidence="5" type="ORF">V2H41_12565</name>
</gene>
<dbReference type="InterPro" id="IPR046335">
    <property type="entry name" value="LacI/GalR-like_sensor"/>
</dbReference>
<dbReference type="InterPro" id="IPR010982">
    <property type="entry name" value="Lambda_DNA-bd_dom_sf"/>
</dbReference>
<evidence type="ECO:0000313" key="6">
    <source>
        <dbReference type="Proteomes" id="UP001357452"/>
    </source>
</evidence>
<dbReference type="InterPro" id="IPR000843">
    <property type="entry name" value="HTH_LacI"/>
</dbReference>
<dbReference type="PROSITE" id="PS50932">
    <property type="entry name" value="HTH_LACI_2"/>
    <property type="match status" value="1"/>
</dbReference>
<dbReference type="Gene3D" id="3.40.50.2300">
    <property type="match status" value="2"/>
</dbReference>
<dbReference type="GO" id="GO:0003677">
    <property type="term" value="F:DNA binding"/>
    <property type="evidence" value="ECO:0007669"/>
    <property type="project" value="UniProtKB-KW"/>
</dbReference>
<evidence type="ECO:0000259" key="4">
    <source>
        <dbReference type="PROSITE" id="PS50932"/>
    </source>
</evidence>
<feature type="domain" description="HTH lacI-type" evidence="4">
    <location>
        <begin position="4"/>
        <end position="61"/>
    </location>
</feature>
<dbReference type="RefSeq" id="WP_330975507.1">
    <property type="nucleotide sequence ID" value="NZ_JAZGLY010000008.1"/>
</dbReference>
<keyword evidence="1" id="KW-0805">Transcription regulation</keyword>
<dbReference type="Pfam" id="PF13377">
    <property type="entry name" value="Peripla_BP_3"/>
    <property type="match status" value="1"/>
</dbReference>
<accession>A0ABU7RJD8</accession>
<protein>
    <submittedName>
        <fullName evidence="5">LacI family DNA-binding transcriptional regulator</fullName>
    </submittedName>
</protein>
<dbReference type="PANTHER" id="PTHR30146">
    <property type="entry name" value="LACI-RELATED TRANSCRIPTIONAL REPRESSOR"/>
    <property type="match status" value="1"/>
</dbReference>
<organism evidence="5 6">
    <name type="scientific">Niabella digestorum</name>
    <dbReference type="NCBI Taxonomy" id="3117701"/>
    <lineage>
        <taxon>Bacteria</taxon>
        <taxon>Pseudomonadati</taxon>
        <taxon>Bacteroidota</taxon>
        <taxon>Chitinophagia</taxon>
        <taxon>Chitinophagales</taxon>
        <taxon>Chitinophagaceae</taxon>
        <taxon>Niabella</taxon>
    </lineage>
</organism>
<dbReference type="InterPro" id="IPR028082">
    <property type="entry name" value="Peripla_BP_I"/>
</dbReference>
<dbReference type="CDD" id="cd01392">
    <property type="entry name" value="HTH_LacI"/>
    <property type="match status" value="1"/>
</dbReference>
<evidence type="ECO:0000256" key="3">
    <source>
        <dbReference type="ARBA" id="ARBA00023163"/>
    </source>
</evidence>
<dbReference type="PANTHER" id="PTHR30146:SF109">
    <property type="entry name" value="HTH-TYPE TRANSCRIPTIONAL REGULATOR GALS"/>
    <property type="match status" value="1"/>
</dbReference>
<dbReference type="Pfam" id="PF00356">
    <property type="entry name" value="LacI"/>
    <property type="match status" value="1"/>
</dbReference>
<dbReference type="Proteomes" id="UP001357452">
    <property type="component" value="Unassembled WGS sequence"/>
</dbReference>
<name>A0ABU7RJD8_9BACT</name>
<evidence type="ECO:0000256" key="2">
    <source>
        <dbReference type="ARBA" id="ARBA00023125"/>
    </source>
</evidence>
<sequence>MKQLSIKDIAKLAGVVPSTVSFVINGKEKEMRISDELAAKIRKIIAETGYVPNRSAASLRTGKTHVIGLIVEDISNVFFSLLAKAVEDIAYKDGYRVVYCSTENEDKKGVELIRVLHKQVDGFIVTPSIGMRDEILKLKKIKKPVVLLDRYFPDANIPYVLVDNKKAIAQGVDLLISREYKNIAFVVTALDQVQMQERLEVFRQCIKKHTGRMPKYVLKLPFSTMENAYEKGIKSFLEQHPEIDAIFFATNYLTIDGLRALQALKWKIPDRVGVLSFDDHAIFKLYMPSITAINQPIVDIARKGIELLIAQMNNQADHNNSKVLLEAELICRDSLRKPSKKTKLS</sequence>
<dbReference type="SUPFAM" id="SSF53822">
    <property type="entry name" value="Periplasmic binding protein-like I"/>
    <property type="match status" value="1"/>
</dbReference>
<reference evidence="5 6" key="1">
    <citation type="submission" date="2024-01" db="EMBL/GenBank/DDBJ databases">
        <title>Niabella digestum sp. nov., isolated from waste digestion system.</title>
        <authorList>
            <person name="Zhang L."/>
        </authorList>
    </citation>
    <scope>NUCLEOTIDE SEQUENCE [LARGE SCALE GENOMIC DNA]</scope>
    <source>
        <strain evidence="5 6">A18</strain>
    </source>
</reference>
<dbReference type="SMART" id="SM00354">
    <property type="entry name" value="HTH_LACI"/>
    <property type="match status" value="1"/>
</dbReference>